<gene>
    <name evidence="4" type="ORF">LCGC14_1468770</name>
</gene>
<sequence length="217" mass="25260">MPKKIIRVRKEKIALIEKQIKDYLKTIKNAKTSKGKIKKHSYRNYLIALTWFSTGLRVGEMCNFTVDWIEKGIENYISVKQNKIPCVFKPKYGSTRRIPIKKDLFDKLNKYLAGKTKGYVFKPQSTKQYTRFSTKSVIKVFNAYFVKTISIGRNLGSHTFRRTFASQLAASKPPVPLAKISYYLGHRDVATTVRYLKQITDDEHNELLDADYIKNIY</sequence>
<dbReference type="InterPro" id="IPR011010">
    <property type="entry name" value="DNA_brk_join_enz"/>
</dbReference>
<dbReference type="InterPro" id="IPR013762">
    <property type="entry name" value="Integrase-like_cat_sf"/>
</dbReference>
<evidence type="ECO:0000256" key="2">
    <source>
        <dbReference type="ARBA" id="ARBA00023172"/>
    </source>
</evidence>
<dbReference type="Gene3D" id="1.10.443.10">
    <property type="entry name" value="Intergrase catalytic core"/>
    <property type="match status" value="1"/>
</dbReference>
<dbReference type="EMBL" id="LAZR01010307">
    <property type="protein sequence ID" value="KKM67677.1"/>
    <property type="molecule type" value="Genomic_DNA"/>
</dbReference>
<keyword evidence="1" id="KW-0238">DNA-binding</keyword>
<evidence type="ECO:0000256" key="1">
    <source>
        <dbReference type="ARBA" id="ARBA00023125"/>
    </source>
</evidence>
<dbReference type="PROSITE" id="PS51898">
    <property type="entry name" value="TYR_RECOMBINASE"/>
    <property type="match status" value="1"/>
</dbReference>
<feature type="domain" description="Tyr recombinase" evidence="3">
    <location>
        <begin position="10"/>
        <end position="209"/>
    </location>
</feature>
<dbReference type="GO" id="GO:0006310">
    <property type="term" value="P:DNA recombination"/>
    <property type="evidence" value="ECO:0007669"/>
    <property type="project" value="UniProtKB-KW"/>
</dbReference>
<dbReference type="SUPFAM" id="SSF56349">
    <property type="entry name" value="DNA breaking-rejoining enzymes"/>
    <property type="match status" value="1"/>
</dbReference>
<evidence type="ECO:0000259" key="3">
    <source>
        <dbReference type="PROSITE" id="PS51898"/>
    </source>
</evidence>
<dbReference type="PANTHER" id="PTHR30349:SF41">
    <property type="entry name" value="INTEGRASE_RECOMBINASE PROTEIN MJ0367-RELATED"/>
    <property type="match status" value="1"/>
</dbReference>
<proteinExistence type="predicted"/>
<dbReference type="AlphaFoldDB" id="A0A0F9MEU4"/>
<evidence type="ECO:0000313" key="4">
    <source>
        <dbReference type="EMBL" id="KKM67677.1"/>
    </source>
</evidence>
<dbReference type="InterPro" id="IPR050090">
    <property type="entry name" value="Tyrosine_recombinase_XerCD"/>
</dbReference>
<keyword evidence="2" id="KW-0233">DNA recombination</keyword>
<protein>
    <recommendedName>
        <fullName evidence="3">Tyr recombinase domain-containing protein</fullName>
    </recommendedName>
</protein>
<accession>A0A0F9MEU4</accession>
<dbReference type="GO" id="GO:0015074">
    <property type="term" value="P:DNA integration"/>
    <property type="evidence" value="ECO:0007669"/>
    <property type="project" value="InterPro"/>
</dbReference>
<organism evidence="4">
    <name type="scientific">marine sediment metagenome</name>
    <dbReference type="NCBI Taxonomy" id="412755"/>
    <lineage>
        <taxon>unclassified sequences</taxon>
        <taxon>metagenomes</taxon>
        <taxon>ecological metagenomes</taxon>
    </lineage>
</organism>
<dbReference type="GO" id="GO:0003677">
    <property type="term" value="F:DNA binding"/>
    <property type="evidence" value="ECO:0007669"/>
    <property type="project" value="UniProtKB-KW"/>
</dbReference>
<reference evidence="4" key="1">
    <citation type="journal article" date="2015" name="Nature">
        <title>Complex archaea that bridge the gap between prokaryotes and eukaryotes.</title>
        <authorList>
            <person name="Spang A."/>
            <person name="Saw J.H."/>
            <person name="Jorgensen S.L."/>
            <person name="Zaremba-Niedzwiedzka K."/>
            <person name="Martijn J."/>
            <person name="Lind A.E."/>
            <person name="van Eijk R."/>
            <person name="Schleper C."/>
            <person name="Guy L."/>
            <person name="Ettema T.J."/>
        </authorList>
    </citation>
    <scope>NUCLEOTIDE SEQUENCE</scope>
</reference>
<dbReference type="Pfam" id="PF00589">
    <property type="entry name" value="Phage_integrase"/>
    <property type="match status" value="1"/>
</dbReference>
<dbReference type="CDD" id="cd00397">
    <property type="entry name" value="DNA_BRE_C"/>
    <property type="match status" value="1"/>
</dbReference>
<comment type="caution">
    <text evidence="4">The sequence shown here is derived from an EMBL/GenBank/DDBJ whole genome shotgun (WGS) entry which is preliminary data.</text>
</comment>
<dbReference type="InterPro" id="IPR002104">
    <property type="entry name" value="Integrase_catalytic"/>
</dbReference>
<dbReference type="PANTHER" id="PTHR30349">
    <property type="entry name" value="PHAGE INTEGRASE-RELATED"/>
    <property type="match status" value="1"/>
</dbReference>
<name>A0A0F9MEU4_9ZZZZ</name>